<evidence type="ECO:0000313" key="2">
    <source>
        <dbReference type="Proteomes" id="UP000269945"/>
    </source>
</evidence>
<dbReference type="Proteomes" id="UP000269945">
    <property type="component" value="Unassembled WGS sequence"/>
</dbReference>
<organism evidence="1 2">
    <name type="scientific">Gulo gulo</name>
    <name type="common">Wolverine</name>
    <name type="synonym">Gluton</name>
    <dbReference type="NCBI Taxonomy" id="48420"/>
    <lineage>
        <taxon>Eukaryota</taxon>
        <taxon>Metazoa</taxon>
        <taxon>Chordata</taxon>
        <taxon>Craniata</taxon>
        <taxon>Vertebrata</taxon>
        <taxon>Euteleostomi</taxon>
        <taxon>Mammalia</taxon>
        <taxon>Eutheria</taxon>
        <taxon>Laurasiatheria</taxon>
        <taxon>Carnivora</taxon>
        <taxon>Caniformia</taxon>
        <taxon>Musteloidea</taxon>
        <taxon>Mustelidae</taxon>
        <taxon>Guloninae</taxon>
        <taxon>Gulo</taxon>
    </lineage>
</organism>
<dbReference type="AlphaFoldDB" id="A0A9X9LUM6"/>
<proteinExistence type="predicted"/>
<name>A0A9X9LUM6_GULGU</name>
<accession>A0A9X9LUM6</accession>
<reference evidence="1 2" key="1">
    <citation type="submission" date="2018-10" db="EMBL/GenBank/DDBJ databases">
        <authorList>
            <person name="Ekblom R."/>
            <person name="Jareborg N."/>
        </authorList>
    </citation>
    <scope>NUCLEOTIDE SEQUENCE [LARGE SCALE GENOMIC DNA]</scope>
    <source>
        <tissue evidence="1">Muscle</tissue>
    </source>
</reference>
<protein>
    <submittedName>
        <fullName evidence="1">Uncharacterized protein</fullName>
    </submittedName>
</protein>
<dbReference type="EMBL" id="CYRY02019178">
    <property type="protein sequence ID" value="VCW96739.1"/>
    <property type="molecule type" value="Genomic_DNA"/>
</dbReference>
<comment type="caution">
    <text evidence="1">The sequence shown here is derived from an EMBL/GenBank/DDBJ whole genome shotgun (WGS) entry which is preliminary data.</text>
</comment>
<evidence type="ECO:0000313" key="1">
    <source>
        <dbReference type="EMBL" id="VCW96739.1"/>
    </source>
</evidence>
<sequence>MPNLLGRKRRTDSIHTLFGLLSGMVGYAVDNPDGTQEPRCQ</sequence>
<gene>
    <name evidence="1" type="ORF">BN2614_LOCUS2</name>
</gene>
<keyword evidence="2" id="KW-1185">Reference proteome</keyword>